<keyword evidence="6 12" id="KW-0812">Transmembrane</keyword>
<dbReference type="InterPro" id="IPR036280">
    <property type="entry name" value="Multihaem_cyt_sf"/>
</dbReference>
<organism evidence="14 15">
    <name type="scientific">Dissulfurirhabdus thermomarina</name>
    <dbReference type="NCBI Taxonomy" id="1765737"/>
    <lineage>
        <taxon>Bacteria</taxon>
        <taxon>Deltaproteobacteria</taxon>
        <taxon>Dissulfurirhabdaceae</taxon>
        <taxon>Dissulfurirhabdus</taxon>
    </lineage>
</organism>
<comment type="subcellular location">
    <subcellularLocation>
        <location evidence="1">Cell membrane</location>
    </subcellularLocation>
</comment>
<evidence type="ECO:0000256" key="7">
    <source>
        <dbReference type="ARBA" id="ARBA00022723"/>
    </source>
</evidence>
<dbReference type="AlphaFoldDB" id="A0A6N9TR51"/>
<keyword evidence="8" id="KW-0249">Electron transport</keyword>
<evidence type="ECO:0000256" key="6">
    <source>
        <dbReference type="ARBA" id="ARBA00022692"/>
    </source>
</evidence>
<evidence type="ECO:0000256" key="8">
    <source>
        <dbReference type="ARBA" id="ARBA00022982"/>
    </source>
</evidence>
<dbReference type="GO" id="GO:0009055">
    <property type="term" value="F:electron transfer activity"/>
    <property type="evidence" value="ECO:0007669"/>
    <property type="project" value="TreeGrafter"/>
</dbReference>
<evidence type="ECO:0000259" key="13">
    <source>
        <dbReference type="Pfam" id="PF03264"/>
    </source>
</evidence>
<evidence type="ECO:0000256" key="9">
    <source>
        <dbReference type="ARBA" id="ARBA00022989"/>
    </source>
</evidence>
<evidence type="ECO:0000256" key="3">
    <source>
        <dbReference type="ARBA" id="ARBA00022448"/>
    </source>
</evidence>
<dbReference type="GO" id="GO:0046872">
    <property type="term" value="F:metal ion binding"/>
    <property type="evidence" value="ECO:0007669"/>
    <property type="project" value="UniProtKB-KW"/>
</dbReference>
<evidence type="ECO:0000256" key="11">
    <source>
        <dbReference type="ARBA" id="ARBA00023136"/>
    </source>
</evidence>
<evidence type="ECO:0000256" key="4">
    <source>
        <dbReference type="ARBA" id="ARBA00022475"/>
    </source>
</evidence>
<gene>
    <name evidence="14" type="ORF">G3N55_05125</name>
</gene>
<sequence>MVKFTDIVKAFASGIAQSRLSLVGAIVTTVVAPVLLVSVILDIQGFITNPYFGFVIYLILGPLFIAGLVMVFVGLFFFRGREAVGLFTYEYLKEQFTDATKFTKVQKIIFLSVFLTILNILIVTLLSYSGYHYSESVAFCGQFCHTVMNPEYTAYQNSPHSRVKCVDCHIGEGAKWFVKAKLSGVRQLFAVAFNTYSRPIETPVHGLRPARETCEECHRPEFFHGDRLYIKDKFLEDEHNTHVRTVLLLKVGSGGYRGMRAQGIHWHVAPENRIVYRHADYQREAIYEVRLTKPDGTQIVFRDPDAPETANASSEGGERVMDCIDCHNRPTHVFLPPGEALDQKLVTGEIPASLPYIKREALKVITADYPSTEEAKNQIATRLRAWYKANYPDLVERNAPLLEQAIRGVQHAYTENVFPEMRIGWNTYKNFLGHRDDSGCFRCHNETLATDAGETISMDCQTCHVILAEDEPNPPILRQLQCPAE</sequence>
<keyword evidence="4" id="KW-1003">Cell membrane</keyword>
<proteinExistence type="inferred from homology"/>
<evidence type="ECO:0000256" key="10">
    <source>
        <dbReference type="ARBA" id="ARBA00023004"/>
    </source>
</evidence>
<dbReference type="GO" id="GO:0009061">
    <property type="term" value="P:anaerobic respiration"/>
    <property type="evidence" value="ECO:0007669"/>
    <property type="project" value="TreeGrafter"/>
</dbReference>
<dbReference type="GO" id="GO:0005886">
    <property type="term" value="C:plasma membrane"/>
    <property type="evidence" value="ECO:0007669"/>
    <property type="project" value="UniProtKB-SubCell"/>
</dbReference>
<protein>
    <submittedName>
        <fullName evidence="14">Cytochrome C</fullName>
    </submittedName>
</protein>
<dbReference type="SUPFAM" id="SSF48695">
    <property type="entry name" value="Multiheme cytochromes"/>
    <property type="match status" value="1"/>
</dbReference>
<name>A0A6N9TR51_DISTH</name>
<dbReference type="Gene3D" id="1.10.3820.10">
    <property type="entry name" value="Di-heme elbow motif domain"/>
    <property type="match status" value="1"/>
</dbReference>
<keyword evidence="10" id="KW-0408">Iron</keyword>
<evidence type="ECO:0000256" key="12">
    <source>
        <dbReference type="SAM" id="Phobius"/>
    </source>
</evidence>
<keyword evidence="3" id="KW-0813">Transport</keyword>
<dbReference type="Pfam" id="PF03264">
    <property type="entry name" value="Cytochrom_NNT"/>
    <property type="match status" value="1"/>
</dbReference>
<evidence type="ECO:0000256" key="1">
    <source>
        <dbReference type="ARBA" id="ARBA00004236"/>
    </source>
</evidence>
<comment type="caution">
    <text evidence="14">The sequence shown here is derived from an EMBL/GenBank/DDBJ whole genome shotgun (WGS) entry which is preliminary data.</text>
</comment>
<comment type="similarity">
    <text evidence="2">Belongs to the NapC/NirT/NrfH family.</text>
</comment>
<feature type="domain" description="NapC/NirT cytochrome c N-terminal" evidence="13">
    <location>
        <begin position="108"/>
        <end position="198"/>
    </location>
</feature>
<dbReference type="InterPro" id="IPR051174">
    <property type="entry name" value="Cytochrome_c-type_ET"/>
</dbReference>
<evidence type="ECO:0000256" key="5">
    <source>
        <dbReference type="ARBA" id="ARBA00022617"/>
    </source>
</evidence>
<dbReference type="InterPro" id="IPR005126">
    <property type="entry name" value="NapC/NirT_cyt_c_N"/>
</dbReference>
<dbReference type="EMBL" id="JAAGRR010000042">
    <property type="protein sequence ID" value="NDY42224.1"/>
    <property type="molecule type" value="Genomic_DNA"/>
</dbReference>
<reference evidence="14 15" key="1">
    <citation type="submission" date="2020-02" db="EMBL/GenBank/DDBJ databases">
        <title>Comparative genomics of sulfur disproportionating microorganisms.</title>
        <authorList>
            <person name="Ward L.M."/>
            <person name="Bertran E."/>
            <person name="Johnston D.T."/>
        </authorList>
    </citation>
    <scope>NUCLEOTIDE SEQUENCE [LARGE SCALE GENOMIC DNA]</scope>
    <source>
        <strain evidence="14 15">DSM 100025</strain>
    </source>
</reference>
<evidence type="ECO:0000313" key="15">
    <source>
        <dbReference type="Proteomes" id="UP000469346"/>
    </source>
</evidence>
<accession>A0A6N9TR51</accession>
<keyword evidence="7" id="KW-0479">Metal-binding</keyword>
<dbReference type="InterPro" id="IPR038266">
    <property type="entry name" value="NapC/NirT_cytc_sf"/>
</dbReference>
<keyword evidence="9 12" id="KW-1133">Transmembrane helix</keyword>
<feature type="transmembrane region" description="Helical" evidence="12">
    <location>
        <begin position="20"/>
        <end position="41"/>
    </location>
</feature>
<dbReference type="PANTHER" id="PTHR30333:SF1">
    <property type="entry name" value="CYTOCHROME C-TYPE PROTEIN NAPC"/>
    <property type="match status" value="1"/>
</dbReference>
<feature type="transmembrane region" description="Helical" evidence="12">
    <location>
        <begin position="108"/>
        <end position="131"/>
    </location>
</feature>
<keyword evidence="15" id="KW-1185">Reference proteome</keyword>
<dbReference type="PANTHER" id="PTHR30333">
    <property type="entry name" value="CYTOCHROME C-TYPE PROTEIN"/>
    <property type="match status" value="1"/>
</dbReference>
<evidence type="ECO:0000256" key="2">
    <source>
        <dbReference type="ARBA" id="ARBA00007395"/>
    </source>
</evidence>
<evidence type="ECO:0000313" key="14">
    <source>
        <dbReference type="EMBL" id="NDY42224.1"/>
    </source>
</evidence>
<keyword evidence="11 12" id="KW-0472">Membrane</keyword>
<keyword evidence="5" id="KW-0349">Heme</keyword>
<dbReference type="RefSeq" id="WP_163298368.1">
    <property type="nucleotide sequence ID" value="NZ_JAAGRR010000042.1"/>
</dbReference>
<dbReference type="Proteomes" id="UP000469346">
    <property type="component" value="Unassembled WGS sequence"/>
</dbReference>
<feature type="transmembrane region" description="Helical" evidence="12">
    <location>
        <begin position="53"/>
        <end position="78"/>
    </location>
</feature>